<dbReference type="Pfam" id="PF13391">
    <property type="entry name" value="HNH_2"/>
    <property type="match status" value="1"/>
</dbReference>
<reference evidence="2" key="1">
    <citation type="submission" date="2018-03" db="EMBL/GenBank/DDBJ databases">
        <authorList>
            <person name="Guldener U."/>
        </authorList>
    </citation>
    <scope>NUCLEOTIDE SEQUENCE</scope>
</reference>
<evidence type="ECO:0000259" key="1">
    <source>
        <dbReference type="Pfam" id="PF13391"/>
    </source>
</evidence>
<dbReference type="EMBL" id="ONZQ02000022">
    <property type="protein sequence ID" value="SPO07578.1"/>
    <property type="molecule type" value="Genomic_DNA"/>
</dbReference>
<evidence type="ECO:0000313" key="3">
    <source>
        <dbReference type="Proteomes" id="UP001187682"/>
    </source>
</evidence>
<name>A0AAE8N8Q8_9PEZI</name>
<accession>A0AAE8N8Q8</accession>
<sequence length="335" mass="38315">MASNRFLAPAFPVPFHSVQPLNPPIAFHHPGYPSPRLSLLFVLPRVDPTGNQECPNGVHHRTALLACQIVAGNAFDGALYTDREGQHPAQTHPDGVLENDEYFFIVKNNYRLQYPVVPSFRDWTFPHGQVPDSWPTIYPEDYAAITRRCFLTNHANGLEEAHVVPREEADWFWREQMGQYVGMGGIDSGMNLIWLRADIHRVYDSHAFIIVPKKEILGPTDQQSPRSNYVVHCLSRYAGEFWNLYNNVPVQQIAHTSRELHFARFALAIIPLVEEFVLAGQARQVLRVKCGEPKSENLTGSELKQFYGRGMEEEEEGPYLSEVEDCREREEDWAM</sequence>
<gene>
    <name evidence="2" type="ORF">DNG_10273</name>
</gene>
<dbReference type="Proteomes" id="UP001187682">
    <property type="component" value="Unassembled WGS sequence"/>
</dbReference>
<evidence type="ECO:0000313" key="2">
    <source>
        <dbReference type="EMBL" id="SPO07578.1"/>
    </source>
</evidence>
<dbReference type="InterPro" id="IPR003615">
    <property type="entry name" value="HNH_nuc"/>
</dbReference>
<keyword evidence="3" id="KW-1185">Reference proteome</keyword>
<protein>
    <recommendedName>
        <fullName evidence="1">HNH nuclease domain-containing protein</fullName>
    </recommendedName>
</protein>
<comment type="caution">
    <text evidence="2">The sequence shown here is derived from an EMBL/GenBank/DDBJ whole genome shotgun (WGS) entry which is preliminary data.</text>
</comment>
<proteinExistence type="predicted"/>
<organism evidence="2 3">
    <name type="scientific">Cephalotrichum gorgonifer</name>
    <dbReference type="NCBI Taxonomy" id="2041049"/>
    <lineage>
        <taxon>Eukaryota</taxon>
        <taxon>Fungi</taxon>
        <taxon>Dikarya</taxon>
        <taxon>Ascomycota</taxon>
        <taxon>Pezizomycotina</taxon>
        <taxon>Sordariomycetes</taxon>
        <taxon>Hypocreomycetidae</taxon>
        <taxon>Microascales</taxon>
        <taxon>Microascaceae</taxon>
        <taxon>Cephalotrichum</taxon>
    </lineage>
</organism>
<feature type="domain" description="HNH nuclease" evidence="1">
    <location>
        <begin position="149"/>
        <end position="211"/>
    </location>
</feature>
<dbReference type="AlphaFoldDB" id="A0AAE8N8Q8"/>